<dbReference type="RefSeq" id="WP_188465204.1">
    <property type="nucleotide sequence ID" value="NZ_BMFQ01000003.1"/>
</dbReference>
<proteinExistence type="predicted"/>
<dbReference type="EMBL" id="BMFQ01000003">
    <property type="protein sequence ID" value="GGG52070.1"/>
    <property type="molecule type" value="Genomic_DNA"/>
</dbReference>
<comment type="caution">
    <text evidence="1">The sequence shown here is derived from an EMBL/GenBank/DDBJ whole genome shotgun (WGS) entry which is preliminary data.</text>
</comment>
<reference evidence="1" key="2">
    <citation type="submission" date="2020-09" db="EMBL/GenBank/DDBJ databases">
        <authorList>
            <person name="Sun Q."/>
            <person name="Zhou Y."/>
        </authorList>
    </citation>
    <scope>NUCLEOTIDE SEQUENCE</scope>
    <source>
        <strain evidence="1">CGMCC 1.12751</strain>
    </source>
</reference>
<dbReference type="Proteomes" id="UP000625976">
    <property type="component" value="Unassembled WGS sequence"/>
</dbReference>
<gene>
    <name evidence="1" type="ORF">GCM10010976_24010</name>
</gene>
<dbReference type="AlphaFoldDB" id="A0A917GMW5"/>
<sequence length="143" mass="16939">MIKINKPPKVYTGHIYIEYTGNNIFLLNSKKGRSFNSLHLFEYFLLNDGQSIRNCFKTELLGKKYIVDFDGHSIFKFNEESHTYEPDDWSYLIEFVPHSNKNIFMVAGRLRLFNEISAVDGRNETFRFNIILDNKEEIKNLFI</sequence>
<keyword evidence="2" id="KW-1185">Reference proteome</keyword>
<reference evidence="1" key="1">
    <citation type="journal article" date="2014" name="Int. J. Syst. Evol. Microbiol.">
        <title>Complete genome sequence of Corynebacterium casei LMG S-19264T (=DSM 44701T), isolated from a smear-ripened cheese.</title>
        <authorList>
            <consortium name="US DOE Joint Genome Institute (JGI-PGF)"/>
            <person name="Walter F."/>
            <person name="Albersmeier A."/>
            <person name="Kalinowski J."/>
            <person name="Ruckert C."/>
        </authorList>
    </citation>
    <scope>NUCLEOTIDE SEQUENCE</scope>
    <source>
        <strain evidence="1">CGMCC 1.12751</strain>
    </source>
</reference>
<accession>A0A917GMW5</accession>
<evidence type="ECO:0000313" key="1">
    <source>
        <dbReference type="EMBL" id="GGG52070.1"/>
    </source>
</evidence>
<name>A0A917GMW5_9FLAO</name>
<evidence type="ECO:0000313" key="2">
    <source>
        <dbReference type="Proteomes" id="UP000625976"/>
    </source>
</evidence>
<protein>
    <submittedName>
        <fullName evidence="1">Uncharacterized protein</fullName>
    </submittedName>
</protein>
<organism evidence="1 2">
    <name type="scientific">Bizionia arctica</name>
    <dbReference type="NCBI Taxonomy" id="1495645"/>
    <lineage>
        <taxon>Bacteria</taxon>
        <taxon>Pseudomonadati</taxon>
        <taxon>Bacteroidota</taxon>
        <taxon>Flavobacteriia</taxon>
        <taxon>Flavobacteriales</taxon>
        <taxon>Flavobacteriaceae</taxon>
        <taxon>Bizionia</taxon>
    </lineage>
</organism>